<dbReference type="Proteomes" id="UP001378592">
    <property type="component" value="Unassembled WGS sequence"/>
</dbReference>
<evidence type="ECO:0000313" key="1">
    <source>
        <dbReference type="EMBL" id="KAK7864811.1"/>
    </source>
</evidence>
<comment type="caution">
    <text evidence="1">The sequence shown here is derived from an EMBL/GenBank/DDBJ whole genome shotgun (WGS) entry which is preliminary data.</text>
</comment>
<sequence length="284" mass="32115">MGRQLIIHDMVIAEKIDVAITSLKRLLLCLDDPRPLQALMVLLVDLPKPASVAASAHAANVPVMLALNHTSLGYVHVVPVHAKHFDPLKLIHDFMLFKSINSLGIFIIMPLEHDLKLKIVAYLYTVLFKRFGTTRVVYLSTNKEPSVLISNGYNQVAKVLSVTRHTLTDFCSKQLDVRTKKLQLNTEVGNLKGFRFEYIVREQNVWVDKRGHTRIGGRDVEFAKLLEEFGMVWKPCDLDFETNHALIEGNLELILPASKLSIVWNLEDVVPAQYSVVSEQVIQL</sequence>
<gene>
    <name evidence="1" type="ORF">R5R35_001618</name>
</gene>
<keyword evidence="2" id="KW-1185">Reference proteome</keyword>
<dbReference type="AlphaFoldDB" id="A0AAN9Z512"/>
<evidence type="ECO:0000313" key="2">
    <source>
        <dbReference type="Proteomes" id="UP001378592"/>
    </source>
</evidence>
<dbReference type="EMBL" id="JAZDUA010000194">
    <property type="protein sequence ID" value="KAK7864811.1"/>
    <property type="molecule type" value="Genomic_DNA"/>
</dbReference>
<reference evidence="1 2" key="1">
    <citation type="submission" date="2024-03" db="EMBL/GenBank/DDBJ databases">
        <title>The genome assembly and annotation of the cricket Gryllus longicercus Weissman &amp; Gray.</title>
        <authorList>
            <person name="Szrajer S."/>
            <person name="Gray D."/>
            <person name="Ylla G."/>
        </authorList>
    </citation>
    <scope>NUCLEOTIDE SEQUENCE [LARGE SCALE GENOMIC DNA]</scope>
    <source>
        <strain evidence="1">DAG 2021-001</strain>
        <tissue evidence="1">Whole body minus gut</tissue>
    </source>
</reference>
<organism evidence="1 2">
    <name type="scientific">Gryllus longicercus</name>
    <dbReference type="NCBI Taxonomy" id="2509291"/>
    <lineage>
        <taxon>Eukaryota</taxon>
        <taxon>Metazoa</taxon>
        <taxon>Ecdysozoa</taxon>
        <taxon>Arthropoda</taxon>
        <taxon>Hexapoda</taxon>
        <taxon>Insecta</taxon>
        <taxon>Pterygota</taxon>
        <taxon>Neoptera</taxon>
        <taxon>Polyneoptera</taxon>
        <taxon>Orthoptera</taxon>
        <taxon>Ensifera</taxon>
        <taxon>Gryllidea</taxon>
        <taxon>Grylloidea</taxon>
        <taxon>Gryllidae</taxon>
        <taxon>Gryllinae</taxon>
        <taxon>Gryllus</taxon>
    </lineage>
</organism>
<accession>A0AAN9Z512</accession>
<protein>
    <submittedName>
        <fullName evidence="1">Uncharacterized protein</fullName>
    </submittedName>
</protein>
<proteinExistence type="predicted"/>
<name>A0AAN9Z512_9ORTH</name>